<keyword evidence="6" id="KW-1185">Reference proteome</keyword>
<feature type="domain" description="Carbohydrate kinase PfkB" evidence="4">
    <location>
        <begin position="10"/>
        <end position="315"/>
    </location>
</feature>
<proteinExistence type="inferred from homology"/>
<dbReference type="OrthoDB" id="9813569at2"/>
<dbReference type="InterPro" id="IPR029056">
    <property type="entry name" value="Ribokinase-like"/>
</dbReference>
<dbReference type="GO" id="GO:0016301">
    <property type="term" value="F:kinase activity"/>
    <property type="evidence" value="ECO:0007669"/>
    <property type="project" value="UniProtKB-KW"/>
</dbReference>
<organism evidence="5 6">
    <name type="scientific">Panacibacter ginsenosidivorans</name>
    <dbReference type="NCBI Taxonomy" id="1813871"/>
    <lineage>
        <taxon>Bacteria</taxon>
        <taxon>Pseudomonadati</taxon>
        <taxon>Bacteroidota</taxon>
        <taxon>Chitinophagia</taxon>
        <taxon>Chitinophagales</taxon>
        <taxon>Chitinophagaceae</taxon>
        <taxon>Panacibacter</taxon>
    </lineage>
</organism>
<dbReference type="PANTHER" id="PTHR43320:SF2">
    <property type="entry name" value="2-DEHYDRO-3-DEOXYGLUCONOKINASE_2-DEHYDRO-3-DEOXYGALACTONOKINASE"/>
    <property type="match status" value="1"/>
</dbReference>
<gene>
    <name evidence="5" type="ORF">FRZ67_08175</name>
</gene>
<keyword evidence="2" id="KW-0808">Transferase</keyword>
<dbReference type="PANTHER" id="PTHR43320">
    <property type="entry name" value="SUGAR KINASE"/>
    <property type="match status" value="1"/>
</dbReference>
<evidence type="ECO:0000256" key="2">
    <source>
        <dbReference type="ARBA" id="ARBA00022679"/>
    </source>
</evidence>
<dbReference type="InterPro" id="IPR052700">
    <property type="entry name" value="Carb_kinase_PfkB-like"/>
</dbReference>
<evidence type="ECO:0000256" key="1">
    <source>
        <dbReference type="ARBA" id="ARBA00010688"/>
    </source>
</evidence>
<evidence type="ECO:0000313" key="6">
    <source>
        <dbReference type="Proteomes" id="UP000321533"/>
    </source>
</evidence>
<name>A0A5B8V8U8_9BACT</name>
<dbReference type="Proteomes" id="UP000321533">
    <property type="component" value="Chromosome"/>
</dbReference>
<dbReference type="SUPFAM" id="SSF53613">
    <property type="entry name" value="Ribokinase-like"/>
    <property type="match status" value="1"/>
</dbReference>
<dbReference type="Pfam" id="PF00294">
    <property type="entry name" value="PfkB"/>
    <property type="match status" value="1"/>
</dbReference>
<evidence type="ECO:0000259" key="4">
    <source>
        <dbReference type="Pfam" id="PF00294"/>
    </source>
</evidence>
<evidence type="ECO:0000256" key="3">
    <source>
        <dbReference type="ARBA" id="ARBA00022777"/>
    </source>
</evidence>
<comment type="similarity">
    <text evidence="1">Belongs to the carbohydrate kinase PfkB family.</text>
</comment>
<dbReference type="CDD" id="cd01166">
    <property type="entry name" value="KdgK"/>
    <property type="match status" value="1"/>
</dbReference>
<keyword evidence="3 5" id="KW-0418">Kinase</keyword>
<dbReference type="KEGG" id="pgin:FRZ67_08175"/>
<dbReference type="EMBL" id="CP042435">
    <property type="protein sequence ID" value="QEC67271.1"/>
    <property type="molecule type" value="Genomic_DNA"/>
</dbReference>
<accession>A0A5B8V8U8</accession>
<dbReference type="RefSeq" id="WP_147189078.1">
    <property type="nucleotide sequence ID" value="NZ_CP042435.1"/>
</dbReference>
<dbReference type="AlphaFoldDB" id="A0A5B8V8U8"/>
<evidence type="ECO:0000313" key="5">
    <source>
        <dbReference type="EMBL" id="QEC67271.1"/>
    </source>
</evidence>
<sequence>MATVNTNKPQLIAFGELMLRLQCNAGKRFLQSTSYDTYYGGAEANVCVLLSRLGVNADFVTRMPANDIALAALQQLRSHAVGAENIVYGGDKLGIYFTEAGNAMRSSRVIYDRAGSSYATLQPGMIDWKNILKGVQYFHWSGIAAAVSQGAADVCAEALQAAHENGVTISADFNHRSTLWKYGKQPNEIMPGLLQNSEIVVADLDAAFVYYGITTDKQASTQEQFKQCAAALLQKMPRMQSLAMSFRRATGLTHHYSGALMYKGQYYFTDDFQLPFITDQIGSGDAFTAGMLYGIIHSLDPQTIITFATGCGALKQSIAGDWAIITKEEVEQFIQNGTSGRIIR</sequence>
<dbReference type="Gene3D" id="3.40.1190.20">
    <property type="match status" value="1"/>
</dbReference>
<reference evidence="5 6" key="1">
    <citation type="journal article" date="2016" name="Int. J. Syst. Evol. Microbiol.">
        <title>Panacibacter ginsenosidivorans gen. nov., sp. nov., with ginsenoside converting activity isolated from soil of a ginseng field.</title>
        <authorList>
            <person name="Siddiqi M.Z."/>
            <person name="Muhammad Shafi S."/>
            <person name="Choi K.D."/>
            <person name="Im W.T."/>
        </authorList>
    </citation>
    <scope>NUCLEOTIDE SEQUENCE [LARGE SCALE GENOMIC DNA]</scope>
    <source>
        <strain evidence="5 6">Gsoil1550</strain>
    </source>
</reference>
<dbReference type="InterPro" id="IPR011611">
    <property type="entry name" value="PfkB_dom"/>
</dbReference>
<protein>
    <submittedName>
        <fullName evidence="5">Sugar kinase</fullName>
    </submittedName>
</protein>